<organism evidence="2 3">
    <name type="scientific">Cichlidogyrus casuarinus</name>
    <dbReference type="NCBI Taxonomy" id="1844966"/>
    <lineage>
        <taxon>Eukaryota</taxon>
        <taxon>Metazoa</taxon>
        <taxon>Spiralia</taxon>
        <taxon>Lophotrochozoa</taxon>
        <taxon>Platyhelminthes</taxon>
        <taxon>Monogenea</taxon>
        <taxon>Monopisthocotylea</taxon>
        <taxon>Dactylogyridea</taxon>
        <taxon>Ancyrocephalidae</taxon>
        <taxon>Cichlidogyrus</taxon>
    </lineage>
</organism>
<dbReference type="PANTHER" id="PTHR12822">
    <property type="entry name" value="PROTEIN YIPF"/>
    <property type="match status" value="1"/>
</dbReference>
<protein>
    <submittedName>
        <fullName evidence="2">Protein yipf2</fullName>
    </submittedName>
</protein>
<dbReference type="EMBL" id="JBJKFK010001431">
    <property type="protein sequence ID" value="KAL3313117.1"/>
    <property type="molecule type" value="Genomic_DNA"/>
</dbReference>
<feature type="transmembrane region" description="Helical" evidence="1">
    <location>
        <begin position="60"/>
        <end position="80"/>
    </location>
</feature>
<feature type="transmembrane region" description="Helical" evidence="1">
    <location>
        <begin position="87"/>
        <end position="107"/>
    </location>
</feature>
<keyword evidence="3" id="KW-1185">Reference proteome</keyword>
<dbReference type="Proteomes" id="UP001626550">
    <property type="component" value="Unassembled WGS sequence"/>
</dbReference>
<dbReference type="InterPro" id="IPR039765">
    <property type="entry name" value="Yip5/YIPF1/YIPF2"/>
</dbReference>
<sequence>MVYIYWWVAPLLVWGVLKVLKTRRSNSTATDSQTASLLASAEDDLDAETLNQMNLDFADLLAVFGYSFAILIPVSILWIIQRQVLQWILCAVATTVSSALVACTFWHDFQKKNKKVATILLGLILGMQFLFSLSLMFLFFSTAPIYRPDVDSADKGIDLIQVSTTNVTV</sequence>
<dbReference type="AlphaFoldDB" id="A0ABD2Q1M5"/>
<comment type="caution">
    <text evidence="2">The sequence shown here is derived from an EMBL/GenBank/DDBJ whole genome shotgun (WGS) entry which is preliminary data.</text>
</comment>
<name>A0ABD2Q1M5_9PLAT</name>
<gene>
    <name evidence="2" type="primary">YIPF2_2</name>
    <name evidence="2" type="ORF">Ciccas_008280</name>
</gene>
<evidence type="ECO:0000313" key="2">
    <source>
        <dbReference type="EMBL" id="KAL3313117.1"/>
    </source>
</evidence>
<proteinExistence type="predicted"/>
<evidence type="ECO:0000256" key="1">
    <source>
        <dbReference type="SAM" id="Phobius"/>
    </source>
</evidence>
<keyword evidence="1" id="KW-0812">Transmembrane</keyword>
<feature type="transmembrane region" description="Helical" evidence="1">
    <location>
        <begin position="119"/>
        <end position="140"/>
    </location>
</feature>
<dbReference type="PANTHER" id="PTHR12822:SF2">
    <property type="entry name" value="PROTEIN YIPF"/>
    <property type="match status" value="1"/>
</dbReference>
<keyword evidence="1" id="KW-1133">Transmembrane helix</keyword>
<evidence type="ECO:0000313" key="3">
    <source>
        <dbReference type="Proteomes" id="UP001626550"/>
    </source>
</evidence>
<accession>A0ABD2Q1M5</accession>
<keyword evidence="1" id="KW-0472">Membrane</keyword>
<reference evidence="2 3" key="1">
    <citation type="submission" date="2024-11" db="EMBL/GenBank/DDBJ databases">
        <title>Adaptive evolution of stress response genes in parasites aligns with host niche diversity.</title>
        <authorList>
            <person name="Hahn C."/>
            <person name="Resl P."/>
        </authorList>
    </citation>
    <scope>NUCLEOTIDE SEQUENCE [LARGE SCALE GENOMIC DNA]</scope>
    <source>
        <strain evidence="2">EGGRZ-B1_66</strain>
        <tissue evidence="2">Body</tissue>
    </source>
</reference>